<evidence type="ECO:0000313" key="2">
    <source>
        <dbReference type="Proteomes" id="UP000198211"/>
    </source>
</evidence>
<sequence>MYAQVYINDPDMQARVASRMDMTDGFDKDIPETTDQVMATHNPLRRTKYQAAVEVFAHRDRAGEARPEDNPELRLHEFLPEDENFKLRLHVARNSNPGTNNTPTASEVAGIIIDRRAAEHRDIILHPWQG</sequence>
<proteinExistence type="predicted"/>
<accession>A0A225UQ32</accession>
<protein>
    <submittedName>
        <fullName evidence="1">Helitron helicase</fullName>
    </submittedName>
</protein>
<gene>
    <name evidence="1" type="ORF">PHMEG_00034929</name>
</gene>
<reference evidence="2" key="1">
    <citation type="submission" date="2017-03" db="EMBL/GenBank/DDBJ databases">
        <title>Phytopthora megakarya and P. palmivora, two closely related causual agents of cacao black pod achieved similar genome size and gene model numbers by different mechanisms.</title>
        <authorList>
            <person name="Ali S."/>
            <person name="Shao J."/>
            <person name="Larry D.J."/>
            <person name="Kronmiller B."/>
            <person name="Shen D."/>
            <person name="Strem M.D."/>
            <person name="Melnick R.L."/>
            <person name="Guiltinan M.J."/>
            <person name="Tyler B.M."/>
            <person name="Meinhardt L.W."/>
            <person name="Bailey B.A."/>
        </authorList>
    </citation>
    <scope>NUCLEOTIDE SEQUENCE [LARGE SCALE GENOMIC DNA]</scope>
    <source>
        <strain evidence="2">zdho120</strain>
    </source>
</reference>
<dbReference type="AlphaFoldDB" id="A0A225UQ32"/>
<dbReference type="Proteomes" id="UP000198211">
    <property type="component" value="Unassembled WGS sequence"/>
</dbReference>
<keyword evidence="2" id="KW-1185">Reference proteome</keyword>
<feature type="non-terminal residue" evidence="1">
    <location>
        <position position="130"/>
    </location>
</feature>
<evidence type="ECO:0000313" key="1">
    <source>
        <dbReference type="EMBL" id="OWY95143.1"/>
    </source>
</evidence>
<dbReference type="EMBL" id="NBNE01013357">
    <property type="protein sequence ID" value="OWY95143.1"/>
    <property type="molecule type" value="Genomic_DNA"/>
</dbReference>
<keyword evidence="1" id="KW-0378">Hydrolase</keyword>
<comment type="caution">
    <text evidence="1">The sequence shown here is derived from an EMBL/GenBank/DDBJ whole genome shotgun (WGS) entry which is preliminary data.</text>
</comment>
<name>A0A225UQ32_9STRA</name>
<dbReference type="GO" id="GO:0004386">
    <property type="term" value="F:helicase activity"/>
    <property type="evidence" value="ECO:0007669"/>
    <property type="project" value="UniProtKB-KW"/>
</dbReference>
<dbReference type="OrthoDB" id="108332at2759"/>
<keyword evidence="1" id="KW-0067">ATP-binding</keyword>
<keyword evidence="1" id="KW-0347">Helicase</keyword>
<keyword evidence="1" id="KW-0547">Nucleotide-binding</keyword>
<organism evidence="1 2">
    <name type="scientific">Phytophthora megakarya</name>
    <dbReference type="NCBI Taxonomy" id="4795"/>
    <lineage>
        <taxon>Eukaryota</taxon>
        <taxon>Sar</taxon>
        <taxon>Stramenopiles</taxon>
        <taxon>Oomycota</taxon>
        <taxon>Peronosporomycetes</taxon>
        <taxon>Peronosporales</taxon>
        <taxon>Peronosporaceae</taxon>
        <taxon>Phytophthora</taxon>
    </lineage>
</organism>